<keyword evidence="3" id="KW-1185">Reference proteome</keyword>
<keyword evidence="1" id="KW-1133">Transmembrane helix</keyword>
<dbReference type="PANTHER" id="PTHR37947">
    <property type="entry name" value="BLL2462 PROTEIN"/>
    <property type="match status" value="1"/>
</dbReference>
<dbReference type="Gene3D" id="3.40.50.880">
    <property type="match status" value="1"/>
</dbReference>
<dbReference type="SUPFAM" id="SSF52317">
    <property type="entry name" value="Class I glutamine amidotransferase-like"/>
    <property type="match status" value="1"/>
</dbReference>
<dbReference type="PANTHER" id="PTHR37947:SF1">
    <property type="entry name" value="BLL2462 PROTEIN"/>
    <property type="match status" value="1"/>
</dbReference>
<feature type="transmembrane region" description="Helical" evidence="1">
    <location>
        <begin position="46"/>
        <end position="63"/>
    </location>
</feature>
<evidence type="ECO:0000313" key="2">
    <source>
        <dbReference type="EMBL" id="MBB5034206.1"/>
    </source>
</evidence>
<evidence type="ECO:0000313" key="3">
    <source>
        <dbReference type="Proteomes" id="UP000590740"/>
    </source>
</evidence>
<dbReference type="EMBL" id="JACHIG010000008">
    <property type="protein sequence ID" value="MBB5034206.1"/>
    <property type="molecule type" value="Genomic_DNA"/>
</dbReference>
<dbReference type="Gene3D" id="3.40.50.410">
    <property type="entry name" value="von Willebrand factor, type A domain"/>
    <property type="match status" value="1"/>
</dbReference>
<dbReference type="AlphaFoldDB" id="A0A7W8DLU4"/>
<organism evidence="2 3">
    <name type="scientific">Prosthecobacter vanneervenii</name>
    <dbReference type="NCBI Taxonomy" id="48466"/>
    <lineage>
        <taxon>Bacteria</taxon>
        <taxon>Pseudomonadati</taxon>
        <taxon>Verrucomicrobiota</taxon>
        <taxon>Verrucomicrobiia</taxon>
        <taxon>Verrucomicrobiales</taxon>
        <taxon>Verrucomicrobiaceae</taxon>
        <taxon>Prosthecobacter</taxon>
    </lineage>
</organism>
<dbReference type="RefSeq" id="WP_184341772.1">
    <property type="nucleotide sequence ID" value="NZ_JACHIG010000008.1"/>
</dbReference>
<dbReference type="InterPro" id="IPR036465">
    <property type="entry name" value="vWFA_dom_sf"/>
</dbReference>
<protein>
    <submittedName>
        <fullName evidence="2">Putative membrane protein</fullName>
    </submittedName>
</protein>
<feature type="transmembrane region" description="Helical" evidence="1">
    <location>
        <begin position="707"/>
        <end position="727"/>
    </location>
</feature>
<sequence length="734" mass="80444">MTPTTSQLVFTPTPASFGIGVAFVVAIGGLAFMAWRRSGWRASTGWLELLRFIIAVAIAITLMQPEWLETFKPQTRPTLAVLHDVSGSMTTKDIVEKSKPNAEPLAREAAAKPLTDTKLWEPLRQRMDVVIEPFSSSQTPPTEGTDIQAALSNVLEKQPNLKAVVLISDGDWNTGAAPSQATTRLRMREVPVFAVPVGAETRLPDVELTSFDVPAFAVAGKPLRIPFTIESSLPRDESVVLEMQSSSGEIITKEVTLPAMGRLQDAIAWKPDKPGEVKLTLTIPKTPGERYPENNSQEAPLSIRKEQLHVLVIESFPRWEYRYLRNALERDPGVDVSCLLLHPGLGKVGEGRGYLKTFPKNEELTKYDVVFLGDVGLAKDQLTAENCIALQKLVRDQACGLVFMPGFHGFQSTLQETPLADLLPVIWDAAQPRGWGSSAPGKFALTEAGTHSLLTKLEDSDEASARVWSTLPGFQWYAPALRAKAGTEILATHGTESNQFGRVPLIVTKTYGAGKILFMGTDGAWRWRKGVEDKYHYRFWGQVVRWMAYQRNMSSGDKMRLFYSPDRPRTGDVLTLNANVMSLTGEPLRDGAVIAQIAAPSGKVSSIRLMPAGAEAWGLFTGTFSPVEPGEHRVQLSCAEAGTSLETKISIQGTSREKRGQPARLDVMREIARFTRGEVLDASSPSAIVAAVSAMPEPAQQERRLQIWSHPAWAGLIVLLLGIFWVGRKAAGAF</sequence>
<accession>A0A7W8DLU4</accession>
<reference evidence="2 3" key="1">
    <citation type="submission" date="2020-08" db="EMBL/GenBank/DDBJ databases">
        <title>Genomic Encyclopedia of Type Strains, Phase IV (KMG-IV): sequencing the most valuable type-strain genomes for metagenomic binning, comparative biology and taxonomic classification.</title>
        <authorList>
            <person name="Goeker M."/>
        </authorList>
    </citation>
    <scope>NUCLEOTIDE SEQUENCE [LARGE SCALE GENOMIC DNA]</scope>
    <source>
        <strain evidence="2 3">DSM 12252</strain>
    </source>
</reference>
<proteinExistence type="predicted"/>
<gene>
    <name evidence="2" type="ORF">HNQ65_003797</name>
</gene>
<keyword evidence="1" id="KW-0812">Transmembrane</keyword>
<dbReference type="Proteomes" id="UP000590740">
    <property type="component" value="Unassembled WGS sequence"/>
</dbReference>
<keyword evidence="1" id="KW-0472">Membrane</keyword>
<evidence type="ECO:0000256" key="1">
    <source>
        <dbReference type="SAM" id="Phobius"/>
    </source>
</evidence>
<comment type="caution">
    <text evidence="2">The sequence shown here is derived from an EMBL/GenBank/DDBJ whole genome shotgun (WGS) entry which is preliminary data.</text>
</comment>
<dbReference type="InterPro" id="IPR029062">
    <property type="entry name" value="Class_I_gatase-like"/>
</dbReference>
<feature type="transmembrane region" description="Helical" evidence="1">
    <location>
        <begin position="15"/>
        <end position="34"/>
    </location>
</feature>
<dbReference type="SUPFAM" id="SSF53300">
    <property type="entry name" value="vWA-like"/>
    <property type="match status" value="1"/>
</dbReference>
<name>A0A7W8DLU4_9BACT</name>